<proteinExistence type="predicted"/>
<dbReference type="EMBL" id="JAGHQL010000114">
    <property type="protein sequence ID" value="KAH0538318.1"/>
    <property type="molecule type" value="Genomic_DNA"/>
</dbReference>
<feature type="compositionally biased region" description="Polar residues" evidence="1">
    <location>
        <begin position="1"/>
        <end position="10"/>
    </location>
</feature>
<feature type="region of interest" description="Disordered" evidence="1">
    <location>
        <begin position="874"/>
        <end position="924"/>
    </location>
</feature>
<feature type="region of interest" description="Disordered" evidence="1">
    <location>
        <begin position="943"/>
        <end position="992"/>
    </location>
</feature>
<feature type="region of interest" description="Disordered" evidence="1">
    <location>
        <begin position="835"/>
        <end position="854"/>
    </location>
</feature>
<feature type="region of interest" description="Disordered" evidence="1">
    <location>
        <begin position="364"/>
        <end position="410"/>
    </location>
</feature>
<feature type="region of interest" description="Disordered" evidence="1">
    <location>
        <begin position="619"/>
        <end position="650"/>
    </location>
</feature>
<keyword evidence="3" id="KW-1185">Reference proteome</keyword>
<feature type="compositionally biased region" description="Polar residues" evidence="1">
    <location>
        <begin position="953"/>
        <end position="971"/>
    </location>
</feature>
<feature type="compositionally biased region" description="Pro residues" evidence="1">
    <location>
        <begin position="722"/>
        <end position="731"/>
    </location>
</feature>
<name>A0A9P8KYV9_9PEZI</name>
<feature type="region of interest" description="Disordered" evidence="1">
    <location>
        <begin position="722"/>
        <end position="770"/>
    </location>
</feature>
<feature type="compositionally biased region" description="Polar residues" evidence="1">
    <location>
        <begin position="211"/>
        <end position="224"/>
    </location>
</feature>
<evidence type="ECO:0000256" key="1">
    <source>
        <dbReference type="SAM" id="MobiDB-lite"/>
    </source>
</evidence>
<sequence>MSLAELNTSHVADGGIRVNSGSPRGGSVASQGSTSTTPSSSHDALEVTAEAKGVGSLSVKQSRLPYPIVRISPRKYKSTLGPAQITDASNVLSTPGSDPYATVHVAVTAPREKNISTASSIISMYGRDSPSNSRSVFRQTSEREYRSFSMTQSSHTSYTLSNHRSYSSLRDPRVPGIPARPRSPFAYPTRLKRPGFRPSSPISIDARGSDSRNTAGIDQSSSFRASEPPSYLARRSPGYGVDQDRPELPPLLTPTPSVHSCQHSRGTPPPSGTTTPTLPLMSSTGLFSVQAGGSGTQSLGRPMCRGNDQLSPPLYYDYTEAFEDEDFSLHRQNSSFPLFAIDKSIPEDCPVTNGFSAGENIKEATEQPANTGGGGHQYERDELSGYSRGDIGNPITPNSPTTDQFKEDSRDHFHTKNYRGLEGGVLLDPIATTSEIDAKASLEYTLIRPSYVYPFCDPNRDGGDLCASAIPPPTQPAISHYQSLRIQEDTEIYTRLRARRRDLYSSTPREIGMEDACNQKLADKRGAEEDTVQAVNLEGGGAVLERPISSYSRRSSIRRFFSSDQGFLDLPDIVTSFEGIGKPYTPDRFLLGGAGSQYNYTKKGSNNRIRRIDSATDSSFDLRHSGSTAGDGDIRRSASKLTKRSPKEREPEIFAIVGDISGVDGIPQTHPVLCDKSKRKRRLSSAQEDFHAAIPGLSHPDLMKQLPQLPVPRSPELISFPLPPSAIPLQPPRSGALPSTGSVTQTAERERNPVPPCGGGTDDITSNLARPGMPLEISHSALSLFPSSGRVVALGELETYYTATRDLQGVDPAHKVAAPQKFKVRTRLPMAARGVWKPSSRPDTEIGFQASSSVDEPTSKVPFDVIEKMKKVSFQDTRQSQLDEHPPKFKLRSSAVSASRTYNLEEPMPRNEAPAGGSDRNGPHRLGVLIGGRMALGGRIFGRETGEMAPSGRLSTSSDKVARGRSSNVGSSPYLRHANPSEPRSVFSDDSSQIVSNRNAMKRLTNLRAKLPTLNASRRSRDGQGSFDKAVTNLAVVRSRKDGIETSLKTVDTCKVQYEVKKLASRFGSWFHRRRERSRVVFRSFRRGRKARTSVARTGMLYPGV</sequence>
<accession>A0A9P8KYV9</accession>
<feature type="region of interest" description="Disordered" evidence="1">
    <location>
        <begin position="126"/>
        <end position="277"/>
    </location>
</feature>
<organism evidence="2 3">
    <name type="scientific">Glutinoglossum americanum</name>
    <dbReference type="NCBI Taxonomy" id="1670608"/>
    <lineage>
        <taxon>Eukaryota</taxon>
        <taxon>Fungi</taxon>
        <taxon>Dikarya</taxon>
        <taxon>Ascomycota</taxon>
        <taxon>Pezizomycotina</taxon>
        <taxon>Geoglossomycetes</taxon>
        <taxon>Geoglossales</taxon>
        <taxon>Geoglossaceae</taxon>
        <taxon>Glutinoglossum</taxon>
    </lineage>
</organism>
<feature type="compositionally biased region" description="Polar residues" evidence="1">
    <location>
        <begin position="129"/>
        <end position="139"/>
    </location>
</feature>
<evidence type="ECO:0000313" key="2">
    <source>
        <dbReference type="EMBL" id="KAH0538318.1"/>
    </source>
</evidence>
<protein>
    <submittedName>
        <fullName evidence="2">Uncharacterized protein</fullName>
    </submittedName>
</protein>
<comment type="caution">
    <text evidence="2">The sequence shown here is derived from an EMBL/GenBank/DDBJ whole genome shotgun (WGS) entry which is preliminary data.</text>
</comment>
<reference evidence="2" key="1">
    <citation type="submission" date="2021-03" db="EMBL/GenBank/DDBJ databases">
        <title>Comparative genomics and phylogenomic investigation of the class Geoglossomycetes provide insights into ecological specialization and systematics.</title>
        <authorList>
            <person name="Melie T."/>
            <person name="Pirro S."/>
            <person name="Miller A.N."/>
            <person name="Quandt A."/>
        </authorList>
    </citation>
    <scope>NUCLEOTIDE SEQUENCE</scope>
    <source>
        <strain evidence="2">GBOQ0MN5Z8</strain>
    </source>
</reference>
<feature type="compositionally biased region" description="Polar residues" evidence="1">
    <location>
        <begin position="737"/>
        <end position="746"/>
    </location>
</feature>
<dbReference type="OrthoDB" id="4156126at2759"/>
<dbReference type="Proteomes" id="UP000698800">
    <property type="component" value="Unassembled WGS sequence"/>
</dbReference>
<feature type="region of interest" description="Disordered" evidence="1">
    <location>
        <begin position="1"/>
        <end position="46"/>
    </location>
</feature>
<feature type="compositionally biased region" description="Polar residues" evidence="1">
    <location>
        <begin position="148"/>
        <end position="168"/>
    </location>
</feature>
<dbReference type="AlphaFoldDB" id="A0A9P8KYV9"/>
<gene>
    <name evidence="2" type="ORF">FGG08_005092</name>
</gene>
<evidence type="ECO:0000313" key="3">
    <source>
        <dbReference type="Proteomes" id="UP000698800"/>
    </source>
</evidence>